<sequence length="398" mass="42179">MICPICNSTAPDESTHCPSCGAALTGPDGVSPAHDPACDSVSEFIFCEGCGARLSAEDRTCPKCGRPAPGILSQNSAALDLAAGKTASFPRLTSDMIAGAVSAPEATSDAGPVLGAFDGDATSVIDSDEVRSAVDVAPRSGSSRSGSRRPLPQQGEDAADGADPYAKPRRGRWIALAACVALVAGGAWFVGTDPLGVMPGFYASFESAASDMFPSRQVPEDDADAEDAPADVEDDESADSAQVNDSTLSEAEAYQRLSAIYARIVELQDQIGPVVETYNGQYLVKDAAQRREASRGAYDLRDSLTGVLDDIDALVLSDDTAYAQDVEHMRQLATWTYNRVDVLCRSWDINLALGEDERPADHQDEILAPLREVEKVDGKAVDVVQYEQNVSAWKPVEK</sequence>
<reference evidence="4 5" key="2">
    <citation type="submission" date="2008-10" db="EMBL/GenBank/DDBJ databases">
        <authorList>
            <person name="Fulton L."/>
            <person name="Clifton S."/>
            <person name="Fulton B."/>
            <person name="Xu J."/>
            <person name="Minx P."/>
            <person name="Pepin K.H."/>
            <person name="Johnson M."/>
            <person name="Thiruvilangam P."/>
            <person name="Bhonagiri V."/>
            <person name="Nash W.E."/>
            <person name="Mardis E.R."/>
            <person name="Wilson R.K."/>
        </authorList>
    </citation>
    <scope>NUCLEOTIDE SEQUENCE [LARGE SCALE GENOMIC DNA]</scope>
    <source>
        <strain evidence="4 5">DSM 13279</strain>
    </source>
</reference>
<comment type="caution">
    <text evidence="4">The sequence shown here is derived from an EMBL/GenBank/DDBJ whole genome shotgun (WGS) entry which is preliminary data.</text>
</comment>
<evidence type="ECO:0000313" key="5">
    <source>
        <dbReference type="Proteomes" id="UP000003560"/>
    </source>
</evidence>
<feature type="domain" description="DZANK-type" evidence="3">
    <location>
        <begin position="3"/>
        <end position="65"/>
    </location>
</feature>
<keyword evidence="5" id="KW-1185">Reference proteome</keyword>
<feature type="region of interest" description="Disordered" evidence="1">
    <location>
        <begin position="215"/>
        <end position="247"/>
    </location>
</feature>
<protein>
    <recommendedName>
        <fullName evidence="3">DZANK-type domain-containing protein</fullName>
    </recommendedName>
</protein>
<dbReference type="HOGENOM" id="CLU_064048_0_0_11"/>
<evidence type="ECO:0000256" key="2">
    <source>
        <dbReference type="SAM" id="Phobius"/>
    </source>
</evidence>
<dbReference type="AlphaFoldDB" id="B6GBQ2"/>
<keyword evidence="2" id="KW-1133">Transmembrane helix</keyword>
<proteinExistence type="predicted"/>
<dbReference type="STRING" id="445975.COLSTE_01516"/>
<dbReference type="eggNOG" id="COG1198">
    <property type="taxonomic scope" value="Bacteria"/>
</dbReference>
<dbReference type="OrthoDB" id="3186198at2"/>
<dbReference type="EMBL" id="ABXJ01000082">
    <property type="protein sequence ID" value="EEA90266.1"/>
    <property type="molecule type" value="Genomic_DNA"/>
</dbReference>
<evidence type="ECO:0000313" key="4">
    <source>
        <dbReference type="EMBL" id="EEA90266.1"/>
    </source>
</evidence>
<keyword evidence="2" id="KW-0812">Transmembrane</keyword>
<evidence type="ECO:0000259" key="3">
    <source>
        <dbReference type="Pfam" id="PF12773"/>
    </source>
</evidence>
<organism evidence="4 5">
    <name type="scientific">Collinsella stercoris DSM 13279</name>
    <dbReference type="NCBI Taxonomy" id="445975"/>
    <lineage>
        <taxon>Bacteria</taxon>
        <taxon>Bacillati</taxon>
        <taxon>Actinomycetota</taxon>
        <taxon>Coriobacteriia</taxon>
        <taxon>Coriobacteriales</taxon>
        <taxon>Coriobacteriaceae</taxon>
        <taxon>Collinsella</taxon>
    </lineage>
</organism>
<reference evidence="4 5" key="1">
    <citation type="submission" date="2008-10" db="EMBL/GenBank/DDBJ databases">
        <title>Draft genome sequence of Collinsella stercoris (DSM 13279).</title>
        <authorList>
            <person name="Sudarsanam P."/>
            <person name="Ley R."/>
            <person name="Guruge J."/>
            <person name="Turnbaugh P.J."/>
            <person name="Mahowald M."/>
            <person name="Liep D."/>
            <person name="Gordon J."/>
        </authorList>
    </citation>
    <scope>NUCLEOTIDE SEQUENCE [LARGE SCALE GENOMIC DNA]</scope>
    <source>
        <strain evidence="4 5">DSM 13279</strain>
    </source>
</reference>
<dbReference type="InterPro" id="IPR025874">
    <property type="entry name" value="DZR"/>
</dbReference>
<feature type="compositionally biased region" description="Low complexity" evidence="1">
    <location>
        <begin position="139"/>
        <end position="149"/>
    </location>
</feature>
<feature type="compositionally biased region" description="Acidic residues" evidence="1">
    <location>
        <begin position="220"/>
        <end position="238"/>
    </location>
</feature>
<gene>
    <name evidence="4" type="ORF">COLSTE_01516</name>
</gene>
<dbReference type="Pfam" id="PF12773">
    <property type="entry name" value="DZR"/>
    <property type="match status" value="1"/>
</dbReference>
<dbReference type="RefSeq" id="WP_006721155.1">
    <property type="nucleotide sequence ID" value="NZ_CP085935.1"/>
</dbReference>
<dbReference type="Proteomes" id="UP000003560">
    <property type="component" value="Unassembled WGS sequence"/>
</dbReference>
<feature type="transmembrane region" description="Helical" evidence="2">
    <location>
        <begin position="173"/>
        <end position="191"/>
    </location>
</feature>
<keyword evidence="2" id="KW-0472">Membrane</keyword>
<accession>B6GBQ2</accession>
<dbReference type="GeneID" id="98003236"/>
<feature type="region of interest" description="Disordered" evidence="1">
    <location>
        <begin position="132"/>
        <end position="165"/>
    </location>
</feature>
<evidence type="ECO:0000256" key="1">
    <source>
        <dbReference type="SAM" id="MobiDB-lite"/>
    </source>
</evidence>
<name>B6GBQ2_9ACTN</name>